<sequence length="278" mass="31919">MERNFKISIPEPCQEDWNKMEPKDNGRFCLSCSKTVVDFTSILPNEIQHFFIQNQNKKICGRFKNEQLETIIIQIPSQVLYTQTKYHKIFLLALFIAMGTTLFSCADKDGNKNKIDKIEIIDNTKQNQDESEAHSSCYGHEIESKKEKTKKNRSGITIGVLLPANAIETGSFKYNIIYNSTDLDVLPVPENGMKKFYDFFSKNYIAPNKPEKFQEKLNILFVVEEDGSLSNFNIPKNTPIKIGEEAIRVLRKAPNWIPGKLKNKVVRSTYVLPITVKN</sequence>
<evidence type="ECO:0000313" key="3">
    <source>
        <dbReference type="Proteomes" id="UP001212170"/>
    </source>
</evidence>
<evidence type="ECO:0000313" key="2">
    <source>
        <dbReference type="EMBL" id="MDA6072181.1"/>
    </source>
</evidence>
<proteinExistence type="predicted"/>
<protein>
    <submittedName>
        <fullName evidence="2">Energy transducer TonB</fullName>
    </submittedName>
</protein>
<dbReference type="SUPFAM" id="SSF74653">
    <property type="entry name" value="TolA/TonB C-terminal domain"/>
    <property type="match status" value="1"/>
</dbReference>
<feature type="region of interest" description="Disordered" evidence="1">
    <location>
        <begin position="125"/>
        <end position="146"/>
    </location>
</feature>
<dbReference type="RefSeq" id="WP_271338137.1">
    <property type="nucleotide sequence ID" value="NZ_JAMZNK010000052.1"/>
</dbReference>
<comment type="caution">
    <text evidence="2">The sequence shown here is derived from an EMBL/GenBank/DDBJ whole genome shotgun (WGS) entry which is preliminary data.</text>
</comment>
<dbReference type="Gene3D" id="3.30.1150.10">
    <property type="match status" value="1"/>
</dbReference>
<dbReference type="Proteomes" id="UP001212170">
    <property type="component" value="Unassembled WGS sequence"/>
</dbReference>
<reference evidence="2 3" key="1">
    <citation type="journal article" date="2023" name="Chemosphere">
        <title>Whole genome analysis of Flavobacterium aziz-sancarii sp. nov., isolated from Ardley Island (Antarctica), revealed a rich resistome and bioremediation potential.</title>
        <authorList>
            <person name="Otur C."/>
            <person name="Okay S."/>
            <person name="Kurt-Kizildogan A."/>
        </authorList>
    </citation>
    <scope>NUCLEOTIDE SEQUENCE [LARGE SCALE GENOMIC DNA]</scope>
    <source>
        <strain evidence="2 3">AC</strain>
    </source>
</reference>
<gene>
    <name evidence="2" type="ORF">NJT12_21365</name>
</gene>
<keyword evidence="3" id="KW-1185">Reference proteome</keyword>
<dbReference type="EMBL" id="JAMZNK010000052">
    <property type="protein sequence ID" value="MDA6072181.1"/>
    <property type="molecule type" value="Genomic_DNA"/>
</dbReference>
<organism evidence="2 3">
    <name type="scientific">Flavobacterium azizsancarii</name>
    <dbReference type="NCBI Taxonomy" id="2961580"/>
    <lineage>
        <taxon>Bacteria</taxon>
        <taxon>Pseudomonadati</taxon>
        <taxon>Bacteroidota</taxon>
        <taxon>Flavobacteriia</taxon>
        <taxon>Flavobacteriales</taxon>
        <taxon>Flavobacteriaceae</taxon>
        <taxon>Flavobacterium</taxon>
    </lineage>
</organism>
<name>A0ABT4WHZ1_9FLAO</name>
<evidence type="ECO:0000256" key="1">
    <source>
        <dbReference type="SAM" id="MobiDB-lite"/>
    </source>
</evidence>
<accession>A0ABT4WHZ1</accession>